<evidence type="ECO:0008006" key="10">
    <source>
        <dbReference type="Google" id="ProtNLM"/>
    </source>
</evidence>
<evidence type="ECO:0000256" key="3">
    <source>
        <dbReference type="ARBA" id="ARBA00022478"/>
    </source>
</evidence>
<gene>
    <name evidence="8" type="ORF">M378DRAFT_129227</name>
</gene>
<dbReference type="CDD" id="cd04330">
    <property type="entry name" value="RNAP_III_Rpc25_N"/>
    <property type="match status" value="1"/>
</dbReference>
<sequence>MFCLSIIKDTIPIHPSNFGVPAEQALIAEINKKYANRVLLDVGLCVCVFDLAEVGEGKVRYGDGFLWYKVVFRIVVFRPFTSEVIVAKVKSSDEDGIRLTLGFFDDIYIPSAYLPQPSAFDPNERAHFWLPDSALTTAHEMLDTPLTDRMYIDQSEVIRVRVEADEFYDYEPGPPKAQDGVVIKHEPKRAPFVLICSIAEQGLGPVAWWNGAQMEVEGQADEG</sequence>
<proteinExistence type="inferred from homology"/>
<accession>A0A0C2X0B2</accession>
<dbReference type="InterPro" id="IPR036898">
    <property type="entry name" value="RNA_pol_Rpb7-like_N_sf"/>
</dbReference>
<dbReference type="OrthoDB" id="10256606at2759"/>
<dbReference type="FunFam" id="3.30.1490.120:FF:000001">
    <property type="entry name" value="DNA-directed RNA polymerase II subunit RPB7"/>
    <property type="match status" value="1"/>
</dbReference>
<evidence type="ECO:0000313" key="8">
    <source>
        <dbReference type="EMBL" id="KIL62118.1"/>
    </source>
</evidence>
<dbReference type="HOGENOM" id="CLU_073901_1_1_1"/>
<feature type="domain" description="RNA polymerase III subunit Rpc25" evidence="7">
    <location>
        <begin position="83"/>
        <end position="209"/>
    </location>
</feature>
<keyword evidence="5" id="KW-0539">Nucleus</keyword>
<evidence type="ECO:0000259" key="6">
    <source>
        <dbReference type="Pfam" id="PF03876"/>
    </source>
</evidence>
<dbReference type="SUPFAM" id="SSF50249">
    <property type="entry name" value="Nucleic acid-binding proteins"/>
    <property type="match status" value="1"/>
</dbReference>
<dbReference type="PANTHER" id="PTHR12709:SF1">
    <property type="entry name" value="DNA-DIRECTED RNA POLYMERASE III SUBUNIT RPC8"/>
    <property type="match status" value="1"/>
</dbReference>
<evidence type="ECO:0000256" key="1">
    <source>
        <dbReference type="ARBA" id="ARBA00004123"/>
    </source>
</evidence>
<dbReference type="InParanoid" id="A0A0C2X0B2"/>
<evidence type="ECO:0000256" key="4">
    <source>
        <dbReference type="ARBA" id="ARBA00023163"/>
    </source>
</evidence>
<dbReference type="InterPro" id="IPR045113">
    <property type="entry name" value="Rpb7-like"/>
</dbReference>
<dbReference type="Gene3D" id="3.30.1490.120">
    <property type="entry name" value="RNA polymerase Rpb7-like, N-terminal domain"/>
    <property type="match status" value="1"/>
</dbReference>
<feature type="domain" description="RNA polymerase Rpb7-like N-terminal" evidence="6">
    <location>
        <begin position="8"/>
        <end position="64"/>
    </location>
</feature>
<dbReference type="Gene3D" id="2.40.50.140">
    <property type="entry name" value="Nucleic acid-binding proteins"/>
    <property type="match status" value="1"/>
</dbReference>
<dbReference type="InterPro" id="IPR013238">
    <property type="entry name" value="RNA_pol_III_Rbc25"/>
</dbReference>
<organism evidence="8 9">
    <name type="scientific">Amanita muscaria (strain Koide BX008)</name>
    <dbReference type="NCBI Taxonomy" id="946122"/>
    <lineage>
        <taxon>Eukaryota</taxon>
        <taxon>Fungi</taxon>
        <taxon>Dikarya</taxon>
        <taxon>Basidiomycota</taxon>
        <taxon>Agaricomycotina</taxon>
        <taxon>Agaricomycetes</taxon>
        <taxon>Agaricomycetidae</taxon>
        <taxon>Agaricales</taxon>
        <taxon>Pluteineae</taxon>
        <taxon>Amanitaceae</taxon>
        <taxon>Amanita</taxon>
    </lineage>
</organism>
<dbReference type="STRING" id="946122.A0A0C2X0B2"/>
<dbReference type="Pfam" id="PF03876">
    <property type="entry name" value="SHS2_Rpb7-N"/>
    <property type="match status" value="1"/>
</dbReference>
<dbReference type="Pfam" id="PF08292">
    <property type="entry name" value="RNA_pol_Rbc25"/>
    <property type="match status" value="1"/>
</dbReference>
<keyword evidence="9" id="KW-1185">Reference proteome</keyword>
<dbReference type="PANTHER" id="PTHR12709">
    <property type="entry name" value="DNA-DIRECTED RNA POLYMERASE II, III"/>
    <property type="match status" value="1"/>
</dbReference>
<keyword evidence="4" id="KW-0804">Transcription</keyword>
<dbReference type="GO" id="GO:0005666">
    <property type="term" value="C:RNA polymerase III complex"/>
    <property type="evidence" value="ECO:0007669"/>
    <property type="project" value="TreeGrafter"/>
</dbReference>
<feature type="non-terminal residue" evidence="8">
    <location>
        <position position="1"/>
    </location>
</feature>
<keyword evidence="3" id="KW-0240">DNA-directed RNA polymerase</keyword>
<protein>
    <recommendedName>
        <fullName evidence="10">Polymerase III polypeptide H</fullName>
    </recommendedName>
</protein>
<name>A0A0C2X0B2_AMAMK</name>
<dbReference type="EMBL" id="KN818275">
    <property type="protein sequence ID" value="KIL62118.1"/>
    <property type="molecule type" value="Genomic_DNA"/>
</dbReference>
<dbReference type="FunCoup" id="A0A0C2X0B2">
    <property type="interactions" value="441"/>
</dbReference>
<evidence type="ECO:0000259" key="7">
    <source>
        <dbReference type="Pfam" id="PF08292"/>
    </source>
</evidence>
<dbReference type="InterPro" id="IPR012340">
    <property type="entry name" value="NA-bd_OB-fold"/>
</dbReference>
<evidence type="ECO:0000256" key="2">
    <source>
        <dbReference type="ARBA" id="ARBA00009307"/>
    </source>
</evidence>
<reference evidence="8 9" key="1">
    <citation type="submission" date="2014-04" db="EMBL/GenBank/DDBJ databases">
        <title>Evolutionary Origins and Diversification of the Mycorrhizal Mutualists.</title>
        <authorList>
            <consortium name="DOE Joint Genome Institute"/>
            <consortium name="Mycorrhizal Genomics Consortium"/>
            <person name="Kohler A."/>
            <person name="Kuo A."/>
            <person name="Nagy L.G."/>
            <person name="Floudas D."/>
            <person name="Copeland A."/>
            <person name="Barry K.W."/>
            <person name="Cichocki N."/>
            <person name="Veneault-Fourrey C."/>
            <person name="LaButti K."/>
            <person name="Lindquist E.A."/>
            <person name="Lipzen A."/>
            <person name="Lundell T."/>
            <person name="Morin E."/>
            <person name="Murat C."/>
            <person name="Riley R."/>
            <person name="Ohm R."/>
            <person name="Sun H."/>
            <person name="Tunlid A."/>
            <person name="Henrissat B."/>
            <person name="Grigoriev I.V."/>
            <person name="Hibbett D.S."/>
            <person name="Martin F."/>
        </authorList>
    </citation>
    <scope>NUCLEOTIDE SEQUENCE [LARGE SCALE GENOMIC DNA]</scope>
    <source>
        <strain evidence="8 9">Koide BX008</strain>
    </source>
</reference>
<dbReference type="Proteomes" id="UP000054549">
    <property type="component" value="Unassembled WGS sequence"/>
</dbReference>
<dbReference type="GO" id="GO:0006384">
    <property type="term" value="P:transcription initiation at RNA polymerase III promoter"/>
    <property type="evidence" value="ECO:0007669"/>
    <property type="project" value="TreeGrafter"/>
</dbReference>
<evidence type="ECO:0000313" key="9">
    <source>
        <dbReference type="Proteomes" id="UP000054549"/>
    </source>
</evidence>
<dbReference type="AlphaFoldDB" id="A0A0C2X0B2"/>
<comment type="subcellular location">
    <subcellularLocation>
        <location evidence="1">Nucleus</location>
    </subcellularLocation>
</comment>
<dbReference type="InterPro" id="IPR005576">
    <property type="entry name" value="Rpb7-like_N"/>
</dbReference>
<comment type="similarity">
    <text evidence="2">Belongs to the eukaryotic RPB7/RPC8 RNA polymerase subunit family.</text>
</comment>
<dbReference type="SUPFAM" id="SSF88798">
    <property type="entry name" value="N-terminal, heterodimerisation domain of RBP7 (RpoE)"/>
    <property type="match status" value="1"/>
</dbReference>
<evidence type="ECO:0000256" key="5">
    <source>
        <dbReference type="ARBA" id="ARBA00023242"/>
    </source>
</evidence>